<dbReference type="Pfam" id="PF02734">
    <property type="entry name" value="Dak2"/>
    <property type="match status" value="1"/>
</dbReference>
<protein>
    <submittedName>
        <fullName evidence="4">Dihydroxyacetone kinase subunit L</fullName>
    </submittedName>
</protein>
<evidence type="ECO:0000313" key="5">
    <source>
        <dbReference type="Proteomes" id="UP000680304"/>
    </source>
</evidence>
<dbReference type="PANTHER" id="PTHR28629:SF4">
    <property type="entry name" value="TRIOKINASE_FMN CYCLASE"/>
    <property type="match status" value="1"/>
</dbReference>
<evidence type="ECO:0000259" key="3">
    <source>
        <dbReference type="PROSITE" id="PS51480"/>
    </source>
</evidence>
<dbReference type="GO" id="GO:0016301">
    <property type="term" value="F:kinase activity"/>
    <property type="evidence" value="ECO:0007669"/>
    <property type="project" value="UniProtKB-KW"/>
</dbReference>
<keyword evidence="2 4" id="KW-0418">Kinase</keyword>
<dbReference type="RefSeq" id="WP_213531392.1">
    <property type="nucleotide sequence ID" value="NZ_BOVJ01000208.1"/>
</dbReference>
<dbReference type="InterPro" id="IPR012737">
    <property type="entry name" value="DhaK_L_YcgS"/>
</dbReference>
<dbReference type="SUPFAM" id="SSF101473">
    <property type="entry name" value="DhaL-like"/>
    <property type="match status" value="1"/>
</dbReference>
<dbReference type="EMBL" id="BOVJ01000208">
    <property type="protein sequence ID" value="GIQ66786.1"/>
    <property type="molecule type" value="Genomic_DNA"/>
</dbReference>
<feature type="domain" description="DhaL" evidence="3">
    <location>
        <begin position="6"/>
        <end position="206"/>
    </location>
</feature>
<accession>A0ABQ4NF41</accession>
<gene>
    <name evidence="4" type="ORF">PACILC2_53540</name>
</gene>
<dbReference type="InterPro" id="IPR004007">
    <property type="entry name" value="DhaL_dom"/>
</dbReference>
<comment type="caution">
    <text evidence="4">The sequence shown here is derived from an EMBL/GenBank/DDBJ whole genome shotgun (WGS) entry which is preliminary data.</text>
</comment>
<dbReference type="PANTHER" id="PTHR28629">
    <property type="entry name" value="TRIOKINASE/FMN CYCLASE"/>
    <property type="match status" value="1"/>
</dbReference>
<dbReference type="InterPro" id="IPR036117">
    <property type="entry name" value="DhaL_dom_sf"/>
</dbReference>
<proteinExistence type="predicted"/>
<dbReference type="InterPro" id="IPR050861">
    <property type="entry name" value="Dihydroxyacetone_Kinase"/>
</dbReference>
<keyword evidence="5" id="KW-1185">Reference proteome</keyword>
<evidence type="ECO:0000256" key="2">
    <source>
        <dbReference type="ARBA" id="ARBA00022777"/>
    </source>
</evidence>
<sequence length="212" mass="23345">MVMTFEQFKQLFVEIADRIEQVKDELSELDRQLGDGDHGVTMSIGWQAIVDKIRQSEASDCGTLLKEIAMAFLNAVGSSVGPLYATAFLRGSAALQGKTELTHRDLVSFWEAAIQGIQERGKAKIGDKTMMDTWLPVLGVLKTQSEKDEIGKDIYDKALAEAENGMNATASLVSQLGRSSRLGDRSVGHMDPGAVSAYYIFQTFVQYVRKVM</sequence>
<organism evidence="4 5">
    <name type="scientific">Paenibacillus cisolokensis</name>
    <dbReference type="NCBI Taxonomy" id="1658519"/>
    <lineage>
        <taxon>Bacteria</taxon>
        <taxon>Bacillati</taxon>
        <taxon>Bacillota</taxon>
        <taxon>Bacilli</taxon>
        <taxon>Bacillales</taxon>
        <taxon>Paenibacillaceae</taxon>
        <taxon>Paenibacillus</taxon>
    </lineage>
</organism>
<keyword evidence="1" id="KW-0808">Transferase</keyword>
<reference evidence="4 5" key="1">
    <citation type="submission" date="2021-04" db="EMBL/GenBank/DDBJ databases">
        <title>Draft genome sequence of Paenibacillus cisolokensis, LC2-13A.</title>
        <authorList>
            <person name="Uke A."/>
            <person name="Chhe C."/>
            <person name="Baramee S."/>
            <person name="Kosugi A."/>
        </authorList>
    </citation>
    <scope>NUCLEOTIDE SEQUENCE [LARGE SCALE GENOMIC DNA]</scope>
    <source>
        <strain evidence="4 5">LC2-13A</strain>
    </source>
</reference>
<dbReference type="Proteomes" id="UP000680304">
    <property type="component" value="Unassembled WGS sequence"/>
</dbReference>
<dbReference type="PROSITE" id="PS51480">
    <property type="entry name" value="DHAL"/>
    <property type="match status" value="1"/>
</dbReference>
<evidence type="ECO:0000313" key="4">
    <source>
        <dbReference type="EMBL" id="GIQ66786.1"/>
    </source>
</evidence>
<evidence type="ECO:0000256" key="1">
    <source>
        <dbReference type="ARBA" id="ARBA00022679"/>
    </source>
</evidence>
<dbReference type="SMART" id="SM01120">
    <property type="entry name" value="Dak2"/>
    <property type="match status" value="1"/>
</dbReference>
<name>A0ABQ4NF41_9BACL</name>
<dbReference type="Gene3D" id="1.25.40.340">
    <property type="match status" value="1"/>
</dbReference>
<dbReference type="NCBIfam" id="TIGR02365">
    <property type="entry name" value="dha_L_ycgS"/>
    <property type="match status" value="1"/>
</dbReference>